<dbReference type="HOGENOM" id="CLU_2742313_0_0_1"/>
<evidence type="ECO:0000313" key="1">
    <source>
        <dbReference type="EMBL" id="EGT47267.1"/>
    </source>
</evidence>
<keyword evidence="2" id="KW-1185">Reference proteome</keyword>
<protein>
    <submittedName>
        <fullName evidence="1">Uncharacterized protein</fullName>
    </submittedName>
</protein>
<dbReference type="InParanoid" id="G0P7P0"/>
<sequence length="71" mass="7963">MTPTVLRQMIFYFFPSQLLTGMNLDEAELTGKEPILGGGLAIMEEILKKGNTRLCKCRFTIKNGQHQMVCG</sequence>
<proteinExistence type="predicted"/>
<accession>G0P7P0</accession>
<dbReference type="EMBL" id="GL380117">
    <property type="protein sequence ID" value="EGT47267.1"/>
    <property type="molecule type" value="Genomic_DNA"/>
</dbReference>
<dbReference type="AlphaFoldDB" id="G0P7P0"/>
<gene>
    <name evidence="1" type="ORF">CAEBREN_24024</name>
</gene>
<evidence type="ECO:0000313" key="2">
    <source>
        <dbReference type="Proteomes" id="UP000008068"/>
    </source>
</evidence>
<organism evidence="2">
    <name type="scientific">Caenorhabditis brenneri</name>
    <name type="common">Nematode worm</name>
    <dbReference type="NCBI Taxonomy" id="135651"/>
    <lineage>
        <taxon>Eukaryota</taxon>
        <taxon>Metazoa</taxon>
        <taxon>Ecdysozoa</taxon>
        <taxon>Nematoda</taxon>
        <taxon>Chromadorea</taxon>
        <taxon>Rhabditida</taxon>
        <taxon>Rhabditina</taxon>
        <taxon>Rhabditomorpha</taxon>
        <taxon>Rhabditoidea</taxon>
        <taxon>Rhabditidae</taxon>
        <taxon>Peloderinae</taxon>
        <taxon>Caenorhabditis</taxon>
    </lineage>
</organism>
<reference evidence="2" key="1">
    <citation type="submission" date="2011-07" db="EMBL/GenBank/DDBJ databases">
        <authorList>
            <consortium name="Caenorhabditis brenneri Sequencing and Analysis Consortium"/>
            <person name="Wilson R.K."/>
        </authorList>
    </citation>
    <scope>NUCLEOTIDE SEQUENCE [LARGE SCALE GENOMIC DNA]</scope>
    <source>
        <strain evidence="2">PB2801</strain>
    </source>
</reference>
<dbReference type="Proteomes" id="UP000008068">
    <property type="component" value="Unassembled WGS sequence"/>
</dbReference>
<name>G0P7P0_CAEBE</name>